<feature type="region of interest" description="Disordered" evidence="1">
    <location>
        <begin position="196"/>
        <end position="234"/>
    </location>
</feature>
<feature type="transmembrane region" description="Helical" evidence="2">
    <location>
        <begin position="176"/>
        <end position="196"/>
    </location>
</feature>
<dbReference type="PANTHER" id="PTHR23542">
    <property type="match status" value="1"/>
</dbReference>
<evidence type="ECO:0000313" key="3">
    <source>
        <dbReference type="EMBL" id="SDN83534.1"/>
    </source>
</evidence>
<gene>
    <name evidence="3" type="ORF">SAMN05216355_11720</name>
</gene>
<dbReference type="InterPro" id="IPR036259">
    <property type="entry name" value="MFS_trans_sf"/>
</dbReference>
<feature type="compositionally biased region" description="Basic residues" evidence="1">
    <location>
        <begin position="201"/>
        <end position="212"/>
    </location>
</feature>
<dbReference type="InterPro" id="IPR011701">
    <property type="entry name" value="MFS"/>
</dbReference>
<keyword evidence="2" id="KW-0472">Membrane</keyword>
<keyword evidence="4" id="KW-1185">Reference proteome</keyword>
<name>A0A1H0EMA8_9ACTO</name>
<dbReference type="PANTHER" id="PTHR23542:SF1">
    <property type="entry name" value="MAJOR FACILITATOR SUPERFAMILY (MFS) PROFILE DOMAIN-CONTAINING PROTEIN"/>
    <property type="match status" value="1"/>
</dbReference>
<dbReference type="GO" id="GO:0022857">
    <property type="term" value="F:transmembrane transporter activity"/>
    <property type="evidence" value="ECO:0007669"/>
    <property type="project" value="InterPro"/>
</dbReference>
<feature type="transmembrane region" description="Helical" evidence="2">
    <location>
        <begin position="45"/>
        <end position="67"/>
    </location>
</feature>
<feature type="transmembrane region" description="Helical" evidence="2">
    <location>
        <begin position="79"/>
        <end position="98"/>
    </location>
</feature>
<dbReference type="SUPFAM" id="SSF103473">
    <property type="entry name" value="MFS general substrate transporter"/>
    <property type="match status" value="1"/>
</dbReference>
<keyword evidence="2" id="KW-1133">Transmembrane helix</keyword>
<feature type="transmembrane region" description="Helical" evidence="2">
    <location>
        <begin position="242"/>
        <end position="269"/>
    </location>
</feature>
<evidence type="ECO:0000256" key="1">
    <source>
        <dbReference type="SAM" id="MobiDB-lite"/>
    </source>
</evidence>
<feature type="transmembrane region" description="Helical" evidence="2">
    <location>
        <begin position="104"/>
        <end position="125"/>
    </location>
</feature>
<evidence type="ECO:0000313" key="4">
    <source>
        <dbReference type="Proteomes" id="UP000198541"/>
    </source>
</evidence>
<proteinExistence type="predicted"/>
<dbReference type="Proteomes" id="UP000198541">
    <property type="component" value="Unassembled WGS sequence"/>
</dbReference>
<dbReference type="Gene3D" id="1.20.1250.20">
    <property type="entry name" value="MFS general substrate transporter like domains"/>
    <property type="match status" value="1"/>
</dbReference>
<dbReference type="AlphaFoldDB" id="A0A1H0EMA8"/>
<reference evidence="4" key="1">
    <citation type="submission" date="2016-10" db="EMBL/GenBank/DDBJ databases">
        <authorList>
            <person name="Varghese N."/>
            <person name="Submissions S."/>
        </authorList>
    </citation>
    <scope>NUCLEOTIDE SEQUENCE [LARGE SCALE GENOMIC DNA]</scope>
    <source>
        <strain evidence="4">DSM 27982</strain>
    </source>
</reference>
<accession>A0A1H0EMA8</accession>
<evidence type="ECO:0000256" key="2">
    <source>
        <dbReference type="SAM" id="Phobius"/>
    </source>
</evidence>
<feature type="transmembrane region" description="Helical" evidence="2">
    <location>
        <begin position="12"/>
        <end position="39"/>
    </location>
</feature>
<feature type="transmembrane region" description="Helical" evidence="2">
    <location>
        <begin position="308"/>
        <end position="325"/>
    </location>
</feature>
<dbReference type="Pfam" id="PF07690">
    <property type="entry name" value="MFS_1"/>
    <property type="match status" value="2"/>
</dbReference>
<dbReference type="RefSeq" id="WP_092537613.1">
    <property type="nucleotide sequence ID" value="NZ_FNIM01000017.1"/>
</dbReference>
<feature type="transmembrane region" description="Helical" evidence="2">
    <location>
        <begin position="275"/>
        <end position="296"/>
    </location>
</feature>
<sequence length="452" mass="45810">MSSNYTTILRRPGALGFSIAGLIARFPMSMVGISTILAIQELYGSYSAAGTVSAANVVAVAVGAPVLARLVDAHGQSRIMLPATLGSAAALIGLAAAAQMRAPLGVLLALSALAGLLAGSFGSLVRSRWTGVLSTPEQVHTAFSLEAAFDEVAFIIGPVLATVLCTSPALPSTSGWIAAVALQVGGGLWFFSQRATEPTPHRRTRRRLGTRRRPTDSAAHQPVTTPQTAPEAETRPVLRHGAVVAVIAVFLASGAMFGANDVAAVAFATELGMKSAAGTVLAAWGVGSFTAALIYGSRPWGRPLWQQFLFGTTALAVGASTLMFAPNLVVLGVLMALTGMAIAPTVTTGNSITQVSVAPAQLTEGLAWVGTAMNIGISLGSMFGGHAVDAAGSRGGYLLVAAVGWLAVVMCACGLRTLRRARPHRSLPTGAEAADAGSATWADAGGSAGGTA</sequence>
<keyword evidence="2" id="KW-0812">Transmembrane</keyword>
<protein>
    <submittedName>
        <fullName evidence="3">Predicted arabinose efflux permease, MFS family</fullName>
    </submittedName>
</protein>
<organism evidence="3 4">
    <name type="scientific">Actinomyces ruminicola</name>
    <dbReference type="NCBI Taxonomy" id="332524"/>
    <lineage>
        <taxon>Bacteria</taxon>
        <taxon>Bacillati</taxon>
        <taxon>Actinomycetota</taxon>
        <taxon>Actinomycetes</taxon>
        <taxon>Actinomycetales</taxon>
        <taxon>Actinomycetaceae</taxon>
        <taxon>Actinomyces</taxon>
    </lineage>
</organism>
<dbReference type="EMBL" id="FNIM01000017">
    <property type="protein sequence ID" value="SDN83534.1"/>
    <property type="molecule type" value="Genomic_DNA"/>
</dbReference>
<dbReference type="STRING" id="332524.SAMN04487766_101205"/>
<feature type="transmembrane region" description="Helical" evidence="2">
    <location>
        <begin position="365"/>
        <end position="384"/>
    </location>
</feature>
<feature type="transmembrane region" description="Helical" evidence="2">
    <location>
        <begin position="396"/>
        <end position="415"/>
    </location>
</feature>
<feature type="transmembrane region" description="Helical" evidence="2">
    <location>
        <begin position="331"/>
        <end position="353"/>
    </location>
</feature>